<dbReference type="Gene3D" id="2.60.120.260">
    <property type="entry name" value="Galactose-binding domain-like"/>
    <property type="match status" value="4"/>
</dbReference>
<dbReference type="PROSITE" id="PS50011">
    <property type="entry name" value="PROTEIN_KINASE_DOM"/>
    <property type="match status" value="1"/>
</dbReference>
<accession>A0ABR2KKY8</accession>
<sequence length="1109" mass="128797">MSKVKPPSLPPLKKNIAPRFKKTSDKYLINVDDYEIINKIDQGGFGYIYLVRNIKTREELVAKVNKNQTELKIEVLISREIRILIQIQHPTIIQFRGFSYTDFENKKNITIFMDYMKNGSLADLIAKEANGLCKSDYDNTKRQIILIGIARGMMILHSRHVIHRDLKPENVLIGIDYHPRITDFGLSKFYDPHNSMSQSMSDSGTAQYMAPEVILSNHFNTKADVYAFGILMYELVTSERAYSDLLKGRKKLTAFNLKKKVCEGLRPTINEGSMKKGQKIMIEKCWSEDPKERPTFKEIYKLLSLSTVDYITEFEDSNEPKIIPFIDETDDEDDDDDYCGFIGTKRFCFDDVDIDEILEYTESINGEPRSLEKGTEQGLPSLDAKKFEAKMSQMVSELAASQSEASRLREETRKMKSQMESELAASKSEASKLREKMMQMSKKIDEQSALITSLETKLGENKTADLSSGANSSLFISAEMNLSSPGILEQLKMKERTPFDRLFVASQSSSDIYNLIDPNTKDDFCTTNGGNFFIEFELEETIPINGIQIFSSWSGFPKSFDIIIEGRTVKSIKEANDLNEQYKDMTIKFEINRCRRIRFQQTGPNWDKNNNFLHIKRIELLSPEIKYSGGVFKTLFYENENKDPHKIRVHITSKFFDFNNFYSIKSTKSICTSSNEKEWFQIELTRSVAILNGFRLKKTDLNRLKSYKIICTDDVSKPISSWTTLIDINEKTKEDHQDLDIYEFDHPSPPVRFIRLIQTDKNWNDELFLQFSHFDLFGRLSLDDTINENIKNISDLKSRIGRFFSVDINIDTPGILEQLNMKERTPFDRLFVASQSSRDIYNLIDPNTKDDFCTTNGGNFFIEFELEETIPINGIQIFSSWSGFPKSFDIIIEGRTVKSIKEANDLNEQYKDMTIKFEINRCRRIRFQQTGPNWDKNNNFLHIKRIELLSPEIKYSGGVFKTLFYENENKDPHKIRVHITSKFFDFNNFYSIKSTKSICTSSNEKGWFQIELTRSVAILNGFRLKKTDPNRLKSYKIICTDDVSKPISSWTTLIDINEKTKEDHQDLDIYEFDHPSPPVRFIRLIQTDKNWNDELFLQFYHFDLFGSCF</sequence>
<dbReference type="InterPro" id="IPR008271">
    <property type="entry name" value="Ser/Thr_kinase_AS"/>
</dbReference>
<evidence type="ECO:0000259" key="2">
    <source>
        <dbReference type="PROSITE" id="PS50011"/>
    </source>
</evidence>
<dbReference type="InterPro" id="IPR050167">
    <property type="entry name" value="Ser_Thr_protein_kinase"/>
</dbReference>
<protein>
    <recommendedName>
        <fullName evidence="2">Protein kinase domain-containing protein</fullName>
    </recommendedName>
</protein>
<gene>
    <name evidence="3" type="ORF">M9Y10_028826</name>
</gene>
<evidence type="ECO:0000313" key="3">
    <source>
        <dbReference type="EMBL" id="KAK8891613.1"/>
    </source>
</evidence>
<dbReference type="Proteomes" id="UP001470230">
    <property type="component" value="Unassembled WGS sequence"/>
</dbReference>
<dbReference type="EMBL" id="JAPFFF010000004">
    <property type="protein sequence ID" value="KAK8891613.1"/>
    <property type="molecule type" value="Genomic_DNA"/>
</dbReference>
<feature type="compositionally biased region" description="Basic and acidic residues" evidence="1">
    <location>
        <begin position="406"/>
        <end position="419"/>
    </location>
</feature>
<dbReference type="InterPro" id="IPR011009">
    <property type="entry name" value="Kinase-like_dom_sf"/>
</dbReference>
<keyword evidence="4" id="KW-1185">Reference proteome</keyword>
<evidence type="ECO:0000313" key="4">
    <source>
        <dbReference type="Proteomes" id="UP001470230"/>
    </source>
</evidence>
<comment type="caution">
    <text evidence="3">The sequence shown here is derived from an EMBL/GenBank/DDBJ whole genome shotgun (WGS) entry which is preliminary data.</text>
</comment>
<name>A0ABR2KKY8_9EUKA</name>
<proteinExistence type="predicted"/>
<dbReference type="SUPFAM" id="SSF56112">
    <property type="entry name" value="Protein kinase-like (PK-like)"/>
    <property type="match status" value="1"/>
</dbReference>
<reference evidence="3 4" key="1">
    <citation type="submission" date="2024-04" db="EMBL/GenBank/DDBJ databases">
        <title>Tritrichomonas musculus Genome.</title>
        <authorList>
            <person name="Alves-Ferreira E."/>
            <person name="Grigg M."/>
            <person name="Lorenzi H."/>
            <person name="Galac M."/>
        </authorList>
    </citation>
    <scope>NUCLEOTIDE SEQUENCE [LARGE SCALE GENOMIC DNA]</scope>
    <source>
        <strain evidence="3 4">EAF2021</strain>
    </source>
</reference>
<feature type="region of interest" description="Disordered" evidence="1">
    <location>
        <begin position="398"/>
        <end position="428"/>
    </location>
</feature>
<dbReference type="Pfam" id="PF00069">
    <property type="entry name" value="Pkinase"/>
    <property type="match status" value="1"/>
</dbReference>
<dbReference type="InterPro" id="IPR000719">
    <property type="entry name" value="Prot_kinase_dom"/>
</dbReference>
<dbReference type="PANTHER" id="PTHR23257">
    <property type="entry name" value="SERINE-THREONINE PROTEIN KINASE"/>
    <property type="match status" value="1"/>
</dbReference>
<dbReference type="PROSITE" id="PS00108">
    <property type="entry name" value="PROTEIN_KINASE_ST"/>
    <property type="match status" value="1"/>
</dbReference>
<dbReference type="SMART" id="SM00220">
    <property type="entry name" value="S_TKc"/>
    <property type="match status" value="1"/>
</dbReference>
<dbReference type="Gene3D" id="1.10.510.10">
    <property type="entry name" value="Transferase(Phosphotransferase) domain 1"/>
    <property type="match status" value="1"/>
</dbReference>
<evidence type="ECO:0000256" key="1">
    <source>
        <dbReference type="SAM" id="MobiDB-lite"/>
    </source>
</evidence>
<organism evidence="3 4">
    <name type="scientific">Tritrichomonas musculus</name>
    <dbReference type="NCBI Taxonomy" id="1915356"/>
    <lineage>
        <taxon>Eukaryota</taxon>
        <taxon>Metamonada</taxon>
        <taxon>Parabasalia</taxon>
        <taxon>Tritrichomonadida</taxon>
        <taxon>Tritrichomonadidae</taxon>
        <taxon>Tritrichomonas</taxon>
    </lineage>
</organism>
<feature type="domain" description="Protein kinase" evidence="2">
    <location>
        <begin position="34"/>
        <end position="311"/>
    </location>
</feature>